<dbReference type="PATRIC" id="fig|1144748.3.peg.2178"/>
<dbReference type="Proteomes" id="UP000094147">
    <property type="component" value="Chromosome"/>
</dbReference>
<evidence type="ECO:0000256" key="13">
    <source>
        <dbReference type="HAMAP-Rule" id="MF_00834"/>
    </source>
</evidence>
<dbReference type="InterPro" id="IPR049704">
    <property type="entry name" value="Aminotrans_3_PPA_site"/>
</dbReference>
<keyword evidence="5 13" id="KW-0963">Cytoplasm</keyword>
<dbReference type="KEGG" id="ksd:KS2013_2159"/>
<comment type="pathway">
    <text evidence="3 13">Cofactor biosynthesis; biotin biosynthesis; 7,8-diaminononanoate from 8-amino-7-oxononanoate (SAM route): step 1/1.</text>
</comment>
<proteinExistence type="inferred from homology"/>
<protein>
    <recommendedName>
        <fullName evidence="13">Adenosylmethionine-8-amino-7-oxononanoate aminotransferase</fullName>
        <ecNumber evidence="13">2.6.1.62</ecNumber>
    </recommendedName>
    <alternativeName>
        <fullName evidence="13">7,8-diamino-pelargonic acid aminotransferase</fullName>
        <shortName evidence="13">DAPA AT</shortName>
        <shortName evidence="13">DAPA aminotransferase</shortName>
    </alternativeName>
    <alternativeName>
        <fullName evidence="13">7,8-diaminononanoate synthase</fullName>
        <shortName evidence="13">DANS</shortName>
    </alternativeName>
    <alternativeName>
        <fullName evidence="13">Diaminopelargonic acid synthase</fullName>
    </alternativeName>
</protein>
<keyword evidence="6 13" id="KW-0032">Aminotransferase</keyword>
<dbReference type="NCBIfam" id="TIGR00508">
    <property type="entry name" value="bioA"/>
    <property type="match status" value="1"/>
</dbReference>
<dbReference type="PANTHER" id="PTHR42684">
    <property type="entry name" value="ADENOSYLMETHIONINE-8-AMINO-7-OXONONANOATE AMINOTRANSFERASE"/>
    <property type="match status" value="1"/>
</dbReference>
<name>A0A1B3BDF1_9GAMM</name>
<dbReference type="CDD" id="cd00610">
    <property type="entry name" value="OAT_like"/>
    <property type="match status" value="1"/>
</dbReference>
<dbReference type="Pfam" id="PF00202">
    <property type="entry name" value="Aminotran_3"/>
    <property type="match status" value="1"/>
</dbReference>
<feature type="binding site" evidence="13">
    <location>
        <position position="381"/>
    </location>
    <ligand>
        <name>substrate</name>
    </ligand>
</feature>
<dbReference type="PROSITE" id="PS00600">
    <property type="entry name" value="AA_TRANSFER_CLASS_3"/>
    <property type="match status" value="1"/>
</dbReference>
<feature type="binding site" evidence="13">
    <location>
        <position position="211"/>
    </location>
    <ligand>
        <name>substrate</name>
    </ligand>
</feature>
<dbReference type="NCBIfam" id="NF005443">
    <property type="entry name" value="PRK07030.1"/>
    <property type="match status" value="1"/>
</dbReference>
<dbReference type="Gene3D" id="3.40.640.10">
    <property type="entry name" value="Type I PLP-dependent aspartate aminotransferase-like (Major domain)"/>
    <property type="match status" value="1"/>
</dbReference>
<evidence type="ECO:0000256" key="8">
    <source>
        <dbReference type="ARBA" id="ARBA00022691"/>
    </source>
</evidence>
<dbReference type="InterPro" id="IPR005815">
    <property type="entry name" value="BioA"/>
</dbReference>
<dbReference type="FunFam" id="3.40.640.10:FF:000078">
    <property type="entry name" value="Adenosylmethionine-8-amino-7-oxononanoate aminotransferase"/>
    <property type="match status" value="1"/>
</dbReference>
<comment type="cofactor">
    <cofactor evidence="1 13">
        <name>pyridoxal 5'-phosphate</name>
        <dbReference type="ChEBI" id="CHEBI:597326"/>
    </cofactor>
</comment>
<sequence length="512" mass="58375">MVRCNAPFKAFIFSSTNRGTASASRRTLTYRICLQHILHNHPLRLPLKYAIMTPRLIQSQDLTMNNASLKERDLAVLWHPCSQMKDYEKYPMTPIKKGDGVYLEDFDGNRYIDAVSSWWVNLFGHANPTIAQAMKDQVDQLEHVIFSGFTHEPAIELAENLVKITPEGLDRVFYGENGSSAVEIALKMSIHYWQLKGKPEKTQFVTLENGYHGETTGALAVSDVGLYKEPYETMMFDVMTVPSPDCYYREEGESWEDYSRRQFVHMRKLIEEKHETVAAVILEPLVQCATGMRMYHPVYLTELRKLCDEYGVHLIADEIAVGFGRTGTLFACEQADISPDFMCMSKGLTAGFLPLSVMMTREEIFEAFYDDYETLKAFLHSHSYTGYATGCAVANATLKIFREQPIIENNRVLADHMAQATAHFADHPNVAEVRQTGMILAAEMVQDKKTRKGYDWKERRGMRVYEYALSRGALLRPLGNVVYFMPPYVITPEEIDKLADIAWKGIQLAVKD</sequence>
<comment type="catalytic activity">
    <reaction evidence="11 13">
        <text>(8S)-8-amino-7-oxononanoate + S-adenosyl-L-methionine = S-adenosyl-4-methylsulfanyl-2-oxobutanoate + (7R,8S)-7,8-diammoniononanoate</text>
        <dbReference type="Rhea" id="RHEA:16861"/>
        <dbReference type="ChEBI" id="CHEBI:16490"/>
        <dbReference type="ChEBI" id="CHEBI:59789"/>
        <dbReference type="ChEBI" id="CHEBI:149468"/>
        <dbReference type="ChEBI" id="CHEBI:149469"/>
        <dbReference type="EC" id="2.6.1.62"/>
    </reaction>
</comment>
<dbReference type="InterPro" id="IPR015421">
    <property type="entry name" value="PyrdxlP-dep_Trfase_major"/>
</dbReference>
<gene>
    <name evidence="13" type="primary">bioA</name>
    <name evidence="14" type="ORF">KS2013_2159</name>
</gene>
<evidence type="ECO:0000256" key="12">
    <source>
        <dbReference type="ARBA" id="ARBA00060970"/>
    </source>
</evidence>
<dbReference type="GO" id="GO:0009102">
    <property type="term" value="P:biotin biosynthetic process"/>
    <property type="evidence" value="ECO:0007669"/>
    <property type="project" value="UniProtKB-UniRule"/>
</dbReference>
<feature type="site" description="Participates in the substrate recognition with KAPA and in a stacking interaction with the adenine ring of SAM" evidence="13">
    <location>
        <position position="81"/>
    </location>
</feature>
<dbReference type="InterPro" id="IPR015422">
    <property type="entry name" value="PyrdxlP-dep_Trfase_small"/>
</dbReference>
<dbReference type="InterPro" id="IPR005814">
    <property type="entry name" value="Aminotrans_3"/>
</dbReference>
<feature type="binding site" evidence="13">
    <location>
        <begin position="382"/>
        <end position="383"/>
    </location>
    <ligand>
        <name>pyridoxal 5'-phosphate</name>
        <dbReference type="ChEBI" id="CHEBI:597326"/>
    </ligand>
</feature>
<keyword evidence="8 13" id="KW-0949">S-adenosyl-L-methionine</keyword>
<feature type="modified residue" description="N6-(pyridoxal phosphate)lysine" evidence="13">
    <location>
        <position position="346"/>
    </location>
</feature>
<feature type="binding site" evidence="13">
    <location>
        <begin position="178"/>
        <end position="179"/>
    </location>
    <ligand>
        <name>pyridoxal 5'-phosphate</name>
        <dbReference type="ChEBI" id="CHEBI:597326"/>
    </ligand>
</feature>
<accession>A0A1B3BDF1</accession>
<evidence type="ECO:0000256" key="2">
    <source>
        <dbReference type="ARBA" id="ARBA00004496"/>
    </source>
</evidence>
<evidence type="ECO:0000256" key="6">
    <source>
        <dbReference type="ARBA" id="ARBA00022576"/>
    </source>
</evidence>
<evidence type="ECO:0000313" key="14">
    <source>
        <dbReference type="EMBL" id="AOE50864.1"/>
    </source>
</evidence>
<evidence type="ECO:0000256" key="7">
    <source>
        <dbReference type="ARBA" id="ARBA00022679"/>
    </source>
</evidence>
<evidence type="ECO:0000256" key="10">
    <source>
        <dbReference type="ARBA" id="ARBA00022898"/>
    </source>
</evidence>
<dbReference type="Gene3D" id="3.90.1150.10">
    <property type="entry name" value="Aspartate Aminotransferase, domain 1"/>
    <property type="match status" value="1"/>
</dbReference>
<dbReference type="NCBIfam" id="NF004624">
    <property type="entry name" value="PRK05964.1"/>
    <property type="match status" value="1"/>
</dbReference>
<evidence type="ECO:0000256" key="3">
    <source>
        <dbReference type="ARBA" id="ARBA00005063"/>
    </source>
</evidence>
<dbReference type="SUPFAM" id="SSF53383">
    <property type="entry name" value="PLP-dependent transferases"/>
    <property type="match status" value="1"/>
</dbReference>
<comment type="similarity">
    <text evidence="12 13">Belongs to the class-III pyridoxal-phosphate-dependent aminotransferase family. BioA subfamily.</text>
</comment>
<reference evidence="15" key="1">
    <citation type="submission" date="2015-08" db="EMBL/GenBank/DDBJ databases">
        <authorList>
            <person name="Kim K.M."/>
        </authorList>
    </citation>
    <scope>NUCLEOTIDE SEQUENCE [LARGE SCALE GENOMIC DNA]</scope>
    <source>
        <strain evidence="15">KCTC 23892</strain>
    </source>
</reference>
<dbReference type="EMBL" id="CP012418">
    <property type="protein sequence ID" value="AOE50864.1"/>
    <property type="molecule type" value="Genomic_DNA"/>
</dbReference>
<dbReference type="STRING" id="1144748.KS2013_2159"/>
<feature type="binding site" evidence="13">
    <location>
        <position position="476"/>
    </location>
    <ligand>
        <name>substrate</name>
    </ligand>
</feature>
<feature type="binding site" evidence="13">
    <location>
        <position position="317"/>
    </location>
    <ligand>
        <name>pyridoxal 5'-phosphate</name>
        <dbReference type="ChEBI" id="CHEBI:597326"/>
    </ligand>
</feature>
<dbReference type="InterPro" id="IPR015424">
    <property type="entry name" value="PyrdxlP-dep_Trfase"/>
</dbReference>
<evidence type="ECO:0000256" key="1">
    <source>
        <dbReference type="ARBA" id="ARBA00001933"/>
    </source>
</evidence>
<dbReference type="UniPathway" id="UPA00078">
    <property type="reaction ID" value="UER00160"/>
</dbReference>
<dbReference type="GO" id="GO:0005737">
    <property type="term" value="C:cytoplasm"/>
    <property type="evidence" value="ECO:0007669"/>
    <property type="project" value="UniProtKB-SubCell"/>
</dbReference>
<dbReference type="GO" id="GO:0004015">
    <property type="term" value="F:adenosylmethionine-8-amino-7-oxononanoate transaminase activity"/>
    <property type="evidence" value="ECO:0007669"/>
    <property type="project" value="UniProtKB-UniRule"/>
</dbReference>
<feature type="binding site" evidence="13">
    <location>
        <position position="118"/>
    </location>
    <ligand>
        <name>substrate</name>
    </ligand>
</feature>
<dbReference type="PANTHER" id="PTHR42684:SF17">
    <property type="entry name" value="ADENOSYLMETHIONINE-8-AMINO-7-OXONONANOATE AMINOTRANSFERASE"/>
    <property type="match status" value="1"/>
</dbReference>
<comment type="subcellular location">
    <subcellularLocation>
        <location evidence="2 13">Cytoplasm</location>
    </subcellularLocation>
</comment>
<comment type="subunit">
    <text evidence="4 13">Homodimer.</text>
</comment>
<keyword evidence="7 13" id="KW-0808">Transferase</keyword>
<dbReference type="EC" id="2.6.1.62" evidence="13"/>
<organism evidence="14 15">
    <name type="scientific">Kangiella sediminilitoris</name>
    <dbReference type="NCBI Taxonomy" id="1144748"/>
    <lineage>
        <taxon>Bacteria</taxon>
        <taxon>Pseudomonadati</taxon>
        <taxon>Pseudomonadota</taxon>
        <taxon>Gammaproteobacteria</taxon>
        <taxon>Kangiellales</taxon>
        <taxon>Kangiellaceae</taxon>
        <taxon>Kangiella</taxon>
    </lineage>
</organism>
<dbReference type="HAMAP" id="MF_00834">
    <property type="entry name" value="BioA"/>
    <property type="match status" value="1"/>
</dbReference>
<keyword evidence="9 13" id="KW-0093">Biotin biosynthesis</keyword>
<evidence type="ECO:0000313" key="15">
    <source>
        <dbReference type="Proteomes" id="UP000094147"/>
    </source>
</evidence>
<comment type="function">
    <text evidence="13">Catalyzes the transfer of the alpha-amino group from S-adenosyl-L-methionine (SAM) to 7-keto-8-aminopelargonic acid (KAPA) to form 7,8-diaminopelargonic acid (DAPA). It is the only aminotransferase known to utilize SAM as an amino donor.</text>
</comment>
<dbReference type="GO" id="GO:0030170">
    <property type="term" value="F:pyridoxal phosphate binding"/>
    <property type="evidence" value="ECO:0007669"/>
    <property type="project" value="UniProtKB-UniRule"/>
</dbReference>
<evidence type="ECO:0000256" key="11">
    <source>
        <dbReference type="ARBA" id="ARBA00048449"/>
    </source>
</evidence>
<dbReference type="AlphaFoldDB" id="A0A1B3BDF1"/>
<keyword evidence="15" id="KW-1185">Reference proteome</keyword>
<feature type="binding site" evidence="13">
    <location>
        <position position="346"/>
    </location>
    <ligand>
        <name>substrate</name>
    </ligand>
</feature>
<keyword evidence="10 13" id="KW-0663">Pyridoxal phosphate</keyword>
<evidence type="ECO:0000256" key="4">
    <source>
        <dbReference type="ARBA" id="ARBA00011738"/>
    </source>
</evidence>
<evidence type="ECO:0000256" key="9">
    <source>
        <dbReference type="ARBA" id="ARBA00022756"/>
    </source>
</evidence>
<evidence type="ECO:0000256" key="5">
    <source>
        <dbReference type="ARBA" id="ARBA00022490"/>
    </source>
</evidence>